<dbReference type="GO" id="GO:0006865">
    <property type="term" value="P:amino acid transport"/>
    <property type="evidence" value="ECO:0007669"/>
    <property type="project" value="UniProtKB-KW"/>
</dbReference>
<dbReference type="InterPro" id="IPR000709">
    <property type="entry name" value="Leu_Ile_Val-bd"/>
</dbReference>
<dbReference type="EMBL" id="RSAS01000458">
    <property type="protein sequence ID" value="RRR71324.1"/>
    <property type="molecule type" value="Genomic_DNA"/>
</dbReference>
<dbReference type="PROSITE" id="PS51257">
    <property type="entry name" value="PROKAR_LIPOPROTEIN"/>
    <property type="match status" value="1"/>
</dbReference>
<dbReference type="InterPro" id="IPR028082">
    <property type="entry name" value="Peripla_BP_I"/>
</dbReference>
<evidence type="ECO:0000256" key="4">
    <source>
        <dbReference type="ARBA" id="ARBA00022970"/>
    </source>
</evidence>
<feature type="compositionally biased region" description="Low complexity" evidence="5">
    <location>
        <begin position="434"/>
        <end position="445"/>
    </location>
</feature>
<dbReference type="Gene3D" id="3.40.50.2300">
    <property type="match status" value="4"/>
</dbReference>
<feature type="domain" description="Leucine-binding protein" evidence="7">
    <location>
        <begin position="474"/>
        <end position="802"/>
    </location>
</feature>
<feature type="compositionally biased region" description="Low complexity" evidence="5">
    <location>
        <begin position="32"/>
        <end position="55"/>
    </location>
</feature>
<comment type="caution">
    <text evidence="8">The sequence shown here is derived from an EMBL/GenBank/DDBJ whole genome shotgun (WGS) entry which is preliminary data.</text>
</comment>
<evidence type="ECO:0000256" key="6">
    <source>
        <dbReference type="SAM" id="SignalP"/>
    </source>
</evidence>
<evidence type="ECO:0000256" key="1">
    <source>
        <dbReference type="ARBA" id="ARBA00010062"/>
    </source>
</evidence>
<dbReference type="PRINTS" id="PR00337">
    <property type="entry name" value="LEUILEVALBP"/>
</dbReference>
<comment type="similarity">
    <text evidence="1">Belongs to the leucine-binding protein family.</text>
</comment>
<proteinExistence type="inferred from homology"/>
<dbReference type="CDD" id="cd06342">
    <property type="entry name" value="PBP1_ABC_LIVBP-like"/>
    <property type="match status" value="2"/>
</dbReference>
<dbReference type="PANTHER" id="PTHR47151">
    <property type="entry name" value="LEU/ILE/VAL-BINDING ABC TRANSPORTER SUBUNIT"/>
    <property type="match status" value="1"/>
</dbReference>
<keyword evidence="4" id="KW-0029">Amino-acid transport</keyword>
<dbReference type="Proteomes" id="UP000280307">
    <property type="component" value="Unassembled WGS sequence"/>
</dbReference>
<reference evidence="8 9" key="1">
    <citation type="submission" date="2018-12" db="EMBL/GenBank/DDBJ databases">
        <title>Genome Sequence of Candidatus Viridilinea halotolerans isolated from saline sulfide-rich spring.</title>
        <authorList>
            <person name="Grouzdev D.S."/>
            <person name="Burganskaya E.I."/>
            <person name="Krutkina M.S."/>
            <person name="Sukhacheva M.V."/>
            <person name="Gorlenko V.M."/>
        </authorList>
    </citation>
    <scope>NUCLEOTIDE SEQUENCE [LARGE SCALE GENOMIC DNA]</scope>
    <source>
        <strain evidence="8">Chok-6</strain>
    </source>
</reference>
<accession>A0A426TYT2</accession>
<evidence type="ECO:0000256" key="5">
    <source>
        <dbReference type="SAM" id="MobiDB-lite"/>
    </source>
</evidence>
<feature type="region of interest" description="Disordered" evidence="5">
    <location>
        <begin position="431"/>
        <end position="450"/>
    </location>
</feature>
<dbReference type="PANTHER" id="PTHR47151:SF2">
    <property type="entry name" value="AMINO ACID BINDING PROTEIN"/>
    <property type="match status" value="1"/>
</dbReference>
<sequence length="835" mass="85911">MKRPLSLLMLVALFALLIAACGGQPATPPAPATEAPTTEASATEAPTAEASATEAPMDEEPTMAPAAMGGTIKIASQSPLSGPQAALGTGIRNGAELGIEQLAGPLTDLGFTVELAAFDDQARAEVGSANAKNIVSDGDILCVVGHLNSGVALASLPDYKNASLVMMSPANTNPDITDGGYEVAFRVVGRDDVQGIVGEAFAREELGVASVYIIHDTTAYGQGVAEFFRQAAEANGLEVLGFEGTEEKNDFSAILTPILAANPDLIYFGGIYDQAGPLFAQARDRGIEAAFLGPDGLDSPVLAELAGSALEGMHYTSVAAPVSQFPNAAQFAADYEAGYGAAAPPFSAQSYDSAGLCVQAIAAAAEAAGGVPTREQVLEAARALPAYEGITGSYSFNEVGDPNPATYFVLKANLENWDANELVSRLEIAPPGSEAAPAVEPTPAATEEEDAGDAADYATMIAALLADVPADLGTIKIASQSPLSGPQAALGTGIRNGAELGVEQVNALLADAGVTLELAPFDDQARAEVGSANAKNIVSDGDILCVVGHLNSGVALASLPDYKNASLAMMSPANTNPDITEGGYDVAFRVVGRDDVQGIVGETFAREELGVESVYIIHDTTAYGQGVAEFFRQAAEANGLEVLGFEGTEEKNDFSAILTPILAANPDLIYFGGIYDQAGPLFAQARDRGIEAAFLGPDGLDSPVLAELAGSALEGMHYTSVAAPVSQFPNAAQFATDYEAAYGAAAPPFSAQSYDSAGLCAVAILQAAIDAEGAPTREQVLDAMRAMTPFAGITGDYSFNAKGDPDPATYFVLKANLEDWDANELVTRLEIAPPQ</sequence>
<name>A0A426TYT2_9CHLR</name>
<dbReference type="SUPFAM" id="SSF53822">
    <property type="entry name" value="Periplasmic binding protein-like I"/>
    <property type="match status" value="2"/>
</dbReference>
<feature type="domain" description="Leucine-binding protein" evidence="7">
    <location>
        <begin position="71"/>
        <end position="401"/>
    </location>
</feature>
<protein>
    <submittedName>
        <fullName evidence="8">Branched-chain amino acid ABC transporter substrate-binding protein</fullName>
    </submittedName>
</protein>
<dbReference type="Pfam" id="PF13458">
    <property type="entry name" value="Peripla_BP_6"/>
    <property type="match status" value="2"/>
</dbReference>
<dbReference type="AlphaFoldDB" id="A0A426TYT2"/>
<keyword evidence="3 6" id="KW-0732">Signal</keyword>
<evidence type="ECO:0000256" key="2">
    <source>
        <dbReference type="ARBA" id="ARBA00022448"/>
    </source>
</evidence>
<gene>
    <name evidence="8" type="ORF">EI684_11725</name>
</gene>
<evidence type="ECO:0000259" key="7">
    <source>
        <dbReference type="Pfam" id="PF13458"/>
    </source>
</evidence>
<organism evidence="8 9">
    <name type="scientific">Candidatus Viridilinea halotolerans</name>
    <dbReference type="NCBI Taxonomy" id="2491704"/>
    <lineage>
        <taxon>Bacteria</taxon>
        <taxon>Bacillati</taxon>
        <taxon>Chloroflexota</taxon>
        <taxon>Chloroflexia</taxon>
        <taxon>Chloroflexales</taxon>
        <taxon>Chloroflexineae</taxon>
        <taxon>Oscillochloridaceae</taxon>
        <taxon>Candidatus Viridilinea</taxon>
    </lineage>
</organism>
<feature type="region of interest" description="Disordered" evidence="5">
    <location>
        <begin position="26"/>
        <end position="64"/>
    </location>
</feature>
<feature type="chain" id="PRO_5019190520" evidence="6">
    <location>
        <begin position="20"/>
        <end position="835"/>
    </location>
</feature>
<evidence type="ECO:0000256" key="3">
    <source>
        <dbReference type="ARBA" id="ARBA00022729"/>
    </source>
</evidence>
<keyword evidence="2" id="KW-0813">Transport</keyword>
<dbReference type="InterPro" id="IPR028081">
    <property type="entry name" value="Leu-bd"/>
</dbReference>
<evidence type="ECO:0000313" key="8">
    <source>
        <dbReference type="EMBL" id="RRR71324.1"/>
    </source>
</evidence>
<evidence type="ECO:0000313" key="9">
    <source>
        <dbReference type="Proteomes" id="UP000280307"/>
    </source>
</evidence>
<feature type="signal peptide" evidence="6">
    <location>
        <begin position="1"/>
        <end position="19"/>
    </location>
</feature>